<keyword evidence="2" id="KW-0812">Transmembrane</keyword>
<protein>
    <submittedName>
        <fullName evidence="5">Uncharacterized protein LOC106054177</fullName>
    </submittedName>
</protein>
<evidence type="ECO:0000256" key="3">
    <source>
        <dbReference type="SAM" id="SignalP"/>
    </source>
</evidence>
<accession>A0A9W3A9L4</accession>
<dbReference type="Proteomes" id="UP001165740">
    <property type="component" value="Chromosome 4"/>
</dbReference>
<organism evidence="4 5">
    <name type="scientific">Biomphalaria glabrata</name>
    <name type="common">Bloodfluke planorb</name>
    <name type="synonym">Freshwater snail</name>
    <dbReference type="NCBI Taxonomy" id="6526"/>
    <lineage>
        <taxon>Eukaryota</taxon>
        <taxon>Metazoa</taxon>
        <taxon>Spiralia</taxon>
        <taxon>Lophotrochozoa</taxon>
        <taxon>Mollusca</taxon>
        <taxon>Gastropoda</taxon>
        <taxon>Heterobranchia</taxon>
        <taxon>Euthyneura</taxon>
        <taxon>Panpulmonata</taxon>
        <taxon>Hygrophila</taxon>
        <taxon>Lymnaeoidea</taxon>
        <taxon>Planorbidae</taxon>
        <taxon>Biomphalaria</taxon>
    </lineage>
</organism>
<feature type="chain" id="PRO_5040910628" evidence="3">
    <location>
        <begin position="25"/>
        <end position="307"/>
    </location>
</feature>
<evidence type="ECO:0000256" key="1">
    <source>
        <dbReference type="SAM" id="MobiDB-lite"/>
    </source>
</evidence>
<name>A0A9W3A9L4_BIOGL</name>
<dbReference type="AlphaFoldDB" id="A0A9W3A9L4"/>
<reference evidence="5" key="1">
    <citation type="submission" date="2025-08" db="UniProtKB">
        <authorList>
            <consortium name="RefSeq"/>
        </authorList>
    </citation>
    <scope>IDENTIFICATION</scope>
</reference>
<feature type="compositionally biased region" description="Low complexity" evidence="1">
    <location>
        <begin position="230"/>
        <end position="239"/>
    </location>
</feature>
<keyword evidence="4" id="KW-1185">Reference proteome</keyword>
<feature type="signal peptide" evidence="3">
    <location>
        <begin position="1"/>
        <end position="24"/>
    </location>
</feature>
<proteinExistence type="predicted"/>
<gene>
    <name evidence="5" type="primary">LOC106054177</name>
</gene>
<feature type="region of interest" description="Disordered" evidence="1">
    <location>
        <begin position="203"/>
        <end position="276"/>
    </location>
</feature>
<dbReference type="OrthoDB" id="6088153at2759"/>
<dbReference type="GeneID" id="106054177"/>
<evidence type="ECO:0000256" key="2">
    <source>
        <dbReference type="SAM" id="Phobius"/>
    </source>
</evidence>
<feature type="transmembrane region" description="Helical" evidence="2">
    <location>
        <begin position="61"/>
        <end position="84"/>
    </location>
</feature>
<evidence type="ECO:0000313" key="4">
    <source>
        <dbReference type="Proteomes" id="UP001165740"/>
    </source>
</evidence>
<keyword evidence="2" id="KW-1133">Transmembrane helix</keyword>
<evidence type="ECO:0000313" key="5">
    <source>
        <dbReference type="RefSeq" id="XP_055883850.1"/>
    </source>
</evidence>
<sequence length="307" mass="34385">MGIYGLPFYIALTIFTVVVNMASAGQTCTFTQSSTNIAIYCENGCCSNKCCTTNSVDTDAIAIGVSVALAVLILILLIALLIYCCHKRNKRRKKTSDMESTTTEHTDVMVLNSIPPRKTNLTKVIYYDNTRYSQTGEPAPPYLEKVIFGRSNRWMSFVPGKKNVHKVHPLRPYNAKEKFTQTKGNQPTMIRPVLPATPLYDDEENQEKSIQTPVHVGRRPPTKDKPKGPWAPHAPWQPHAGEKSLSKTRPKPLDTYANYGSQNVEQQYTSHRCSPELGHYKYESDYLEDKLSSRASGAQPRPSTIGD</sequence>
<feature type="compositionally biased region" description="Polar residues" evidence="1">
    <location>
        <begin position="258"/>
        <end position="272"/>
    </location>
</feature>
<keyword evidence="3" id="KW-0732">Signal</keyword>
<dbReference type="RefSeq" id="XP_055883850.1">
    <property type="nucleotide sequence ID" value="XM_056027875.1"/>
</dbReference>
<keyword evidence="2" id="KW-0472">Membrane</keyword>